<name>A0A8S1L738_PARPR</name>
<proteinExistence type="predicted"/>
<sequence>MLQSNLKTIIILPLNHHLIVEVQSTVTVFELFQKILQHLKLEGSFKQWTCYSVSRQKWLNILEEIGNYQDETIYIKIRHDLESQIEKVEDIELIIDIYYSGANYKVSINFKSNDILQQVEQNILSKQFYYSYRDVATVDLFIFNQPYNNQIKRFQTFSESNIKNNTTIIAKIRWQGA</sequence>
<dbReference type="EMBL" id="CAJJDM010000032">
    <property type="protein sequence ID" value="CAD8062501.1"/>
    <property type="molecule type" value="Genomic_DNA"/>
</dbReference>
<reference evidence="1" key="1">
    <citation type="submission" date="2021-01" db="EMBL/GenBank/DDBJ databases">
        <authorList>
            <consortium name="Genoscope - CEA"/>
            <person name="William W."/>
        </authorList>
    </citation>
    <scope>NUCLEOTIDE SEQUENCE</scope>
</reference>
<accession>A0A8S1L738</accession>
<evidence type="ECO:0000313" key="1">
    <source>
        <dbReference type="EMBL" id="CAD8062501.1"/>
    </source>
</evidence>
<gene>
    <name evidence="1" type="ORF">PPRIM_AZ9-3.1.T0330168</name>
</gene>
<protein>
    <submittedName>
        <fullName evidence="1">Uncharacterized protein</fullName>
    </submittedName>
</protein>
<dbReference type="Proteomes" id="UP000688137">
    <property type="component" value="Unassembled WGS sequence"/>
</dbReference>
<keyword evidence="2" id="KW-1185">Reference proteome</keyword>
<evidence type="ECO:0000313" key="2">
    <source>
        <dbReference type="Proteomes" id="UP000688137"/>
    </source>
</evidence>
<comment type="caution">
    <text evidence="1">The sequence shown here is derived from an EMBL/GenBank/DDBJ whole genome shotgun (WGS) entry which is preliminary data.</text>
</comment>
<dbReference type="AlphaFoldDB" id="A0A8S1L738"/>
<organism evidence="1 2">
    <name type="scientific">Paramecium primaurelia</name>
    <dbReference type="NCBI Taxonomy" id="5886"/>
    <lineage>
        <taxon>Eukaryota</taxon>
        <taxon>Sar</taxon>
        <taxon>Alveolata</taxon>
        <taxon>Ciliophora</taxon>
        <taxon>Intramacronucleata</taxon>
        <taxon>Oligohymenophorea</taxon>
        <taxon>Peniculida</taxon>
        <taxon>Parameciidae</taxon>
        <taxon>Paramecium</taxon>
    </lineage>
</organism>